<dbReference type="EMBL" id="HG994369">
    <property type="protein sequence ID" value="CAF1931008.1"/>
    <property type="molecule type" value="Genomic_DNA"/>
</dbReference>
<reference evidence="1" key="1">
    <citation type="submission" date="2021-01" db="EMBL/GenBank/DDBJ databases">
        <authorList>
            <consortium name="Genoscope - CEA"/>
            <person name="William W."/>
        </authorList>
    </citation>
    <scope>NUCLEOTIDE SEQUENCE</scope>
</reference>
<organism evidence="1">
    <name type="scientific">Brassica napus</name>
    <name type="common">Rape</name>
    <dbReference type="NCBI Taxonomy" id="3708"/>
    <lineage>
        <taxon>Eukaryota</taxon>
        <taxon>Viridiplantae</taxon>
        <taxon>Streptophyta</taxon>
        <taxon>Embryophyta</taxon>
        <taxon>Tracheophyta</taxon>
        <taxon>Spermatophyta</taxon>
        <taxon>Magnoliopsida</taxon>
        <taxon>eudicotyledons</taxon>
        <taxon>Gunneridae</taxon>
        <taxon>Pentapetalae</taxon>
        <taxon>rosids</taxon>
        <taxon>malvids</taxon>
        <taxon>Brassicales</taxon>
        <taxon>Brassicaceae</taxon>
        <taxon>Brassiceae</taxon>
        <taxon>Brassica</taxon>
    </lineage>
</organism>
<evidence type="ECO:0000313" key="1">
    <source>
        <dbReference type="EMBL" id="CAF1931008.1"/>
    </source>
</evidence>
<proteinExistence type="predicted"/>
<dbReference type="Proteomes" id="UP001295469">
    <property type="component" value="Chromosome C05"/>
</dbReference>
<protein>
    <submittedName>
        <fullName evidence="1">(rape) hypothetical protein</fullName>
    </submittedName>
</protein>
<gene>
    <name evidence="1" type="ORF">DARMORV10_C05P40160.1</name>
</gene>
<sequence length="127" mass="14417">MVMTKVVPALTEVVWQDSATDVAGAEDDDFSYTPPSNGIKPAHTRTLDTAKSQPDNNLVRHTFYKIAVRIDFCNVLPVRLAYYPTNRRLKHTFIYLAVKCISYPTNRYVVMSSTLCKIIGFIIIYPL</sequence>
<name>A0A816L4C3_BRANA</name>
<dbReference type="AlphaFoldDB" id="A0A816L4C3"/>
<accession>A0A816L4C3</accession>